<evidence type="ECO:0000313" key="2">
    <source>
        <dbReference type="EMBL" id="MBB4799135.1"/>
    </source>
</evidence>
<accession>A0A7W7IRE0</accession>
<feature type="transmembrane region" description="Helical" evidence="1">
    <location>
        <begin position="6"/>
        <end position="28"/>
    </location>
</feature>
<organism evidence="2 3">
    <name type="scientific">Brevundimonas bullata</name>
    <dbReference type="NCBI Taxonomy" id="13160"/>
    <lineage>
        <taxon>Bacteria</taxon>
        <taxon>Pseudomonadati</taxon>
        <taxon>Pseudomonadota</taxon>
        <taxon>Alphaproteobacteria</taxon>
        <taxon>Caulobacterales</taxon>
        <taxon>Caulobacteraceae</taxon>
        <taxon>Brevundimonas</taxon>
    </lineage>
</organism>
<dbReference type="RefSeq" id="WP_184271848.1">
    <property type="nucleotide sequence ID" value="NZ_JACHKY010000005.1"/>
</dbReference>
<keyword evidence="1" id="KW-1133">Transmembrane helix</keyword>
<dbReference type="AlphaFoldDB" id="A0A7W7IRE0"/>
<proteinExistence type="predicted"/>
<evidence type="ECO:0000313" key="3">
    <source>
        <dbReference type="Proteomes" id="UP000539957"/>
    </source>
</evidence>
<keyword evidence="1" id="KW-0472">Membrane</keyword>
<dbReference type="EMBL" id="JACHKY010000005">
    <property type="protein sequence ID" value="MBB4799135.1"/>
    <property type="molecule type" value="Genomic_DNA"/>
</dbReference>
<keyword evidence="1" id="KW-0812">Transmembrane</keyword>
<evidence type="ECO:0000256" key="1">
    <source>
        <dbReference type="SAM" id="Phobius"/>
    </source>
</evidence>
<protein>
    <submittedName>
        <fullName evidence="2">Uncharacterized protein</fullName>
    </submittedName>
</protein>
<comment type="caution">
    <text evidence="2">The sequence shown here is derived from an EMBL/GenBank/DDBJ whole genome shotgun (WGS) entry which is preliminary data.</text>
</comment>
<dbReference type="Proteomes" id="UP000539957">
    <property type="component" value="Unassembled WGS sequence"/>
</dbReference>
<keyword evidence="3" id="KW-1185">Reference proteome</keyword>
<reference evidence="2 3" key="1">
    <citation type="submission" date="2020-08" db="EMBL/GenBank/DDBJ databases">
        <title>Functional genomics of gut bacteria from endangered species of beetles.</title>
        <authorList>
            <person name="Carlos-Shanley C."/>
        </authorList>
    </citation>
    <scope>NUCLEOTIDE SEQUENCE [LARGE SCALE GENOMIC DNA]</scope>
    <source>
        <strain evidence="2 3">S00123</strain>
    </source>
</reference>
<name>A0A7W7IRE0_9CAUL</name>
<gene>
    <name evidence="2" type="ORF">HNP32_002891</name>
</gene>
<sequence>MSEAFRVILLIALTAAFLTTGALMLSWWMEPERRLKRALMKSLGVKADTEALSPAEGRAAGLDFDGGQVVVLWKRGSQGLVYGFDEVEGGEIIVDGHVVARARRGAVRKDLDVVVPEAEQVVLRLMFDDTRSPEFELALWNADLPASTGSPTEALRLGRRWLSHVEALMKR</sequence>